<sequence length="386" mass="42584">MSITIKQADIDKLVNVLAGLAATSFTSPQDFFRDLVSRANLRQQLVYSLAGVWTGNPIHDARRLINWALVRDINPNDQRFTTLGSILQPLLSEAGFNDAKLIVSLIIIYKLYRDIKLLENLRITYQVPLSATDITSTISDFGPEIDWQEPDETELQSWFKPEPNFLDVGFLMQTIQHATSVCRIEISNQKILGTGFLIASNLVLTNYHVLHSATADIQINPSDIILRFGCFTSATGNESEGQVFKLVSDRPILESSPTNKLDYVLLQVEESITQIADITPANCDFENLPAKGTALNILQHPEGSSMKIAMSSNAIANISPNTGLMQYITRTSPGSSGSPCFNEDWKVVALHHAQKATHFGSIREGILLSSIYQEIQQHLPSSLGGG</sequence>
<dbReference type="OrthoDB" id="9770276at2"/>
<gene>
    <name evidence="3" type="ORF">BC008_24220</name>
    <name evidence="2" type="ORF">BC008_42135</name>
</gene>
<reference evidence="3 4" key="1">
    <citation type="journal article" date="2015" name="Genome Announc.">
        <title>Draft Genome of the Euendolithic (true boring) Cyanobacterium Mastigocoleus testarum strain BC008.</title>
        <authorList>
            <person name="Guida B.S."/>
            <person name="Garcia-Pichel F."/>
        </authorList>
    </citation>
    <scope>NUCLEOTIDE SEQUENCE [LARGE SCALE GENOMIC DNA]</scope>
    <source>
        <strain evidence="3 4">BC008</strain>
    </source>
</reference>
<dbReference type="RefSeq" id="WP_027846150.1">
    <property type="nucleotide sequence ID" value="NZ_LMTZ01000100.1"/>
</dbReference>
<dbReference type="InterPro" id="IPR043504">
    <property type="entry name" value="Peptidase_S1_PA_chymotrypsin"/>
</dbReference>
<feature type="domain" description="Effector-associated" evidence="1">
    <location>
        <begin position="7"/>
        <end position="107"/>
    </location>
</feature>
<accession>A0A0V7ZN16</accession>
<dbReference type="PANTHER" id="PTHR14389">
    <property type="entry name" value="SI:CH1073-475A24.1"/>
    <property type="match status" value="1"/>
</dbReference>
<organism evidence="3 4">
    <name type="scientific">Mastigocoleus testarum BC008</name>
    <dbReference type="NCBI Taxonomy" id="371196"/>
    <lineage>
        <taxon>Bacteria</taxon>
        <taxon>Bacillati</taxon>
        <taxon>Cyanobacteriota</taxon>
        <taxon>Cyanophyceae</taxon>
        <taxon>Nostocales</taxon>
        <taxon>Hapalosiphonaceae</taxon>
        <taxon>Mastigocoleus</taxon>
    </lineage>
</organism>
<proteinExistence type="predicted"/>
<dbReference type="AlphaFoldDB" id="A0A0V7ZN16"/>
<dbReference type="EMBL" id="LMTZ01000100">
    <property type="protein sequence ID" value="KST66085.1"/>
    <property type="molecule type" value="Genomic_DNA"/>
</dbReference>
<dbReference type="Gene3D" id="2.40.10.10">
    <property type="entry name" value="Trypsin-like serine proteases"/>
    <property type="match status" value="2"/>
</dbReference>
<dbReference type="PANTHER" id="PTHR14389:SF3">
    <property type="entry name" value="PROTEIN FAM111A-LIKE"/>
    <property type="match status" value="1"/>
</dbReference>
<dbReference type="EMBL" id="LMTZ01000107">
    <property type="protein sequence ID" value="KST65527.1"/>
    <property type="molecule type" value="Genomic_DNA"/>
</dbReference>
<evidence type="ECO:0000259" key="1">
    <source>
        <dbReference type="Pfam" id="PF19961"/>
    </source>
</evidence>
<dbReference type="Proteomes" id="UP000053372">
    <property type="component" value="Unassembled WGS sequence"/>
</dbReference>
<evidence type="ECO:0000313" key="3">
    <source>
        <dbReference type="EMBL" id="KST66085.1"/>
    </source>
</evidence>
<name>A0A0V7ZN16_9CYAN</name>
<dbReference type="Pfam" id="PF19961">
    <property type="entry name" value="EAD8"/>
    <property type="match status" value="1"/>
</dbReference>
<evidence type="ECO:0000313" key="2">
    <source>
        <dbReference type="EMBL" id="KST65527.1"/>
    </source>
</evidence>
<dbReference type="InterPro" id="IPR045437">
    <property type="entry name" value="EAD8"/>
</dbReference>
<dbReference type="InterPro" id="IPR009003">
    <property type="entry name" value="Peptidase_S1_PA"/>
</dbReference>
<keyword evidence="4" id="KW-1185">Reference proteome</keyword>
<dbReference type="Pfam" id="PF13365">
    <property type="entry name" value="Trypsin_2"/>
    <property type="match status" value="1"/>
</dbReference>
<comment type="caution">
    <text evidence="3">The sequence shown here is derived from an EMBL/GenBank/DDBJ whole genome shotgun (WGS) entry which is preliminary data.</text>
</comment>
<evidence type="ECO:0000313" key="4">
    <source>
        <dbReference type="Proteomes" id="UP000053372"/>
    </source>
</evidence>
<protein>
    <recommendedName>
        <fullName evidence="1">Effector-associated domain-containing protein</fullName>
    </recommendedName>
</protein>
<dbReference type="SUPFAM" id="SSF50494">
    <property type="entry name" value="Trypsin-like serine proteases"/>
    <property type="match status" value="1"/>
</dbReference>